<gene>
    <name evidence="2" type="ORF">S01H1_19543</name>
</gene>
<feature type="region of interest" description="Disordered" evidence="1">
    <location>
        <begin position="1"/>
        <end position="71"/>
    </location>
</feature>
<feature type="compositionally biased region" description="Basic and acidic residues" evidence="1">
    <location>
        <begin position="39"/>
        <end position="60"/>
    </location>
</feature>
<evidence type="ECO:0000256" key="1">
    <source>
        <dbReference type="SAM" id="MobiDB-lite"/>
    </source>
</evidence>
<feature type="compositionally biased region" description="Polar residues" evidence="1">
    <location>
        <begin position="24"/>
        <end position="38"/>
    </location>
</feature>
<accession>X0V313</accession>
<protein>
    <submittedName>
        <fullName evidence="2">Uncharacterized protein</fullName>
    </submittedName>
</protein>
<name>X0V313_9ZZZZ</name>
<dbReference type="EMBL" id="BARS01010568">
    <property type="protein sequence ID" value="GAF95020.1"/>
    <property type="molecule type" value="Genomic_DNA"/>
</dbReference>
<proteinExistence type="predicted"/>
<comment type="caution">
    <text evidence="2">The sequence shown here is derived from an EMBL/GenBank/DDBJ whole genome shotgun (WGS) entry which is preliminary data.</text>
</comment>
<evidence type="ECO:0000313" key="2">
    <source>
        <dbReference type="EMBL" id="GAF95020.1"/>
    </source>
</evidence>
<organism evidence="2">
    <name type="scientific">marine sediment metagenome</name>
    <dbReference type="NCBI Taxonomy" id="412755"/>
    <lineage>
        <taxon>unclassified sequences</taxon>
        <taxon>metagenomes</taxon>
        <taxon>ecological metagenomes</taxon>
    </lineage>
</organism>
<sequence length="71" mass="7990">MDSLPDQESLSPCTEDKPSRKAPRQSSDVPQVFTTVKATEQKEDTDKGVDREGAQQDVKKQYHKGVSLQER</sequence>
<reference evidence="2" key="1">
    <citation type="journal article" date="2014" name="Front. Microbiol.">
        <title>High frequency of phylogenetically diverse reductive dehalogenase-homologous genes in deep subseafloor sedimentary metagenomes.</title>
        <authorList>
            <person name="Kawai M."/>
            <person name="Futagami T."/>
            <person name="Toyoda A."/>
            <person name="Takaki Y."/>
            <person name="Nishi S."/>
            <person name="Hori S."/>
            <person name="Arai W."/>
            <person name="Tsubouchi T."/>
            <person name="Morono Y."/>
            <person name="Uchiyama I."/>
            <person name="Ito T."/>
            <person name="Fujiyama A."/>
            <person name="Inagaki F."/>
            <person name="Takami H."/>
        </authorList>
    </citation>
    <scope>NUCLEOTIDE SEQUENCE</scope>
    <source>
        <strain evidence="2">Expedition CK06-06</strain>
    </source>
</reference>
<feature type="compositionally biased region" description="Polar residues" evidence="1">
    <location>
        <begin position="1"/>
        <end position="12"/>
    </location>
</feature>
<dbReference type="AlphaFoldDB" id="X0V313"/>